<evidence type="ECO:0000256" key="16">
    <source>
        <dbReference type="ARBA" id="ARBA00023319"/>
    </source>
</evidence>
<evidence type="ECO:0000256" key="13">
    <source>
        <dbReference type="ARBA" id="ARBA00023180"/>
    </source>
</evidence>
<dbReference type="InterPro" id="IPR007110">
    <property type="entry name" value="Ig-like_dom"/>
</dbReference>
<dbReference type="SMART" id="SM00179">
    <property type="entry name" value="EGF_CA"/>
    <property type="match status" value="1"/>
</dbReference>
<dbReference type="PROSITE" id="PS01187">
    <property type="entry name" value="EGF_CA"/>
    <property type="match status" value="1"/>
</dbReference>
<evidence type="ECO:0000256" key="17">
    <source>
        <dbReference type="ARBA" id="ARBA00043896"/>
    </source>
</evidence>
<evidence type="ECO:0000313" key="33">
    <source>
        <dbReference type="Proteomes" id="UP000694397"/>
    </source>
</evidence>
<evidence type="ECO:0000256" key="4">
    <source>
        <dbReference type="ARBA" id="ARBA00022530"/>
    </source>
</evidence>
<reference evidence="32 33" key="1">
    <citation type="submission" date="2019-04" db="EMBL/GenBank/DDBJ databases">
        <authorList>
            <consortium name="Wellcome Sanger Institute Data Sharing"/>
        </authorList>
    </citation>
    <scope>NUCLEOTIDE SEQUENCE [LARGE SCALE GENOMIC DNA]</scope>
</reference>
<dbReference type="PROSITE" id="PS01241">
    <property type="entry name" value="LINK_1"/>
    <property type="match status" value="1"/>
</dbReference>
<dbReference type="CDD" id="cd03517">
    <property type="entry name" value="Link_domain_CSPGs_modules_1_3"/>
    <property type="match status" value="1"/>
</dbReference>
<dbReference type="FunFam" id="2.10.25.10:FF:000006">
    <property type="entry name" value="Versican core protein-like isoform 1"/>
    <property type="match status" value="1"/>
</dbReference>
<dbReference type="InterPro" id="IPR016186">
    <property type="entry name" value="C-type_lectin-like/link_sf"/>
</dbReference>
<keyword evidence="6 23" id="KW-0768">Sushi</keyword>
<keyword evidence="7 26" id="KW-0732">Signal</keyword>
<dbReference type="GO" id="GO:0001750">
    <property type="term" value="C:photoreceptor outer segment"/>
    <property type="evidence" value="ECO:0007669"/>
    <property type="project" value="UniProtKB-SubCell"/>
</dbReference>
<keyword evidence="13" id="KW-0325">Glycoprotein</keyword>
<keyword evidence="11" id="KW-0654">Proteoglycan</keyword>
<reference evidence="32" key="2">
    <citation type="submission" date="2025-08" db="UniProtKB">
        <authorList>
            <consortium name="Ensembl"/>
        </authorList>
    </citation>
    <scope>IDENTIFICATION</scope>
</reference>
<evidence type="ECO:0000256" key="7">
    <source>
        <dbReference type="ARBA" id="ARBA00022729"/>
    </source>
</evidence>
<feature type="chain" id="PRO_5034903506" description="Versican core protein" evidence="26">
    <location>
        <begin position="22"/>
        <end position="1611"/>
    </location>
</feature>
<dbReference type="GO" id="GO:0033165">
    <property type="term" value="C:interphotoreceptor matrix"/>
    <property type="evidence" value="ECO:0007669"/>
    <property type="project" value="UniProtKB-SubCell"/>
</dbReference>
<evidence type="ECO:0000256" key="20">
    <source>
        <dbReference type="ARBA" id="ARBA00044263"/>
    </source>
</evidence>
<keyword evidence="4" id="KW-0272">Extracellular matrix</keyword>
<evidence type="ECO:0000259" key="27">
    <source>
        <dbReference type="PROSITE" id="PS50026"/>
    </source>
</evidence>
<evidence type="ECO:0000259" key="28">
    <source>
        <dbReference type="PROSITE" id="PS50041"/>
    </source>
</evidence>
<feature type="domain" description="Ig-like" evidence="29">
    <location>
        <begin position="33"/>
        <end position="144"/>
    </location>
</feature>
<dbReference type="FunFam" id="2.10.70.10:FF:000003">
    <property type="entry name" value="Versican core protein"/>
    <property type="match status" value="1"/>
</dbReference>
<dbReference type="Gene3D" id="2.10.70.10">
    <property type="entry name" value="Complement Module, domain 1"/>
    <property type="match status" value="1"/>
</dbReference>
<dbReference type="GeneTree" id="ENSGT00940000156102"/>
<evidence type="ECO:0000256" key="3">
    <source>
        <dbReference type="ARBA" id="ARBA00022525"/>
    </source>
</evidence>
<dbReference type="Gene3D" id="2.60.40.10">
    <property type="entry name" value="Immunoglobulins"/>
    <property type="match status" value="1"/>
</dbReference>
<dbReference type="Gene3D" id="2.10.25.10">
    <property type="entry name" value="Laminin"/>
    <property type="match status" value="2"/>
</dbReference>
<dbReference type="InterPro" id="IPR018097">
    <property type="entry name" value="EGF_Ca-bd_CS"/>
</dbReference>
<dbReference type="GO" id="GO:0007155">
    <property type="term" value="P:cell adhesion"/>
    <property type="evidence" value="ECO:0007669"/>
    <property type="project" value="InterPro"/>
</dbReference>
<evidence type="ECO:0000256" key="6">
    <source>
        <dbReference type="ARBA" id="ARBA00022659"/>
    </source>
</evidence>
<keyword evidence="8" id="KW-0430">Lectin</keyword>
<protein>
    <recommendedName>
        <fullName evidence="18">Versican core protein</fullName>
    </recommendedName>
    <alternativeName>
        <fullName evidence="19">Chondroitin sulfate proteoglycan core protein 2</fullName>
    </alternativeName>
    <alternativeName>
        <fullName evidence="20">Large fibroblast proteoglycan</fullName>
    </alternativeName>
    <alternativeName>
        <fullName evidence="21">PG-M</fullName>
    </alternativeName>
</protein>
<feature type="domain" description="EGF-like" evidence="27">
    <location>
        <begin position="1302"/>
        <end position="1338"/>
    </location>
</feature>
<dbReference type="SMART" id="SM00181">
    <property type="entry name" value="EGF"/>
    <property type="match status" value="2"/>
</dbReference>
<feature type="disulfide bond" evidence="22">
    <location>
        <begin position="1366"/>
        <end position="1375"/>
    </location>
</feature>
<dbReference type="InterPro" id="IPR018378">
    <property type="entry name" value="C-type_lectin_CS"/>
</dbReference>
<proteinExistence type="predicted"/>
<dbReference type="InterPro" id="IPR050691">
    <property type="entry name" value="Hyaluronan_bind_Proteoglycan"/>
</dbReference>
<dbReference type="SMART" id="SM00406">
    <property type="entry name" value="IGv"/>
    <property type="match status" value="1"/>
</dbReference>
<dbReference type="InterPro" id="IPR001881">
    <property type="entry name" value="EGF-like_Ca-bd_dom"/>
</dbReference>
<dbReference type="PROSITE" id="PS50835">
    <property type="entry name" value="IG_LIKE"/>
    <property type="match status" value="1"/>
</dbReference>
<dbReference type="SMART" id="SM00445">
    <property type="entry name" value="LINK"/>
    <property type="match status" value="2"/>
</dbReference>
<feature type="region of interest" description="Disordered" evidence="25">
    <location>
        <begin position="924"/>
        <end position="946"/>
    </location>
</feature>
<feature type="signal peptide" evidence="26">
    <location>
        <begin position="1"/>
        <end position="21"/>
    </location>
</feature>
<dbReference type="CDD" id="cd00054">
    <property type="entry name" value="EGF_CA"/>
    <property type="match status" value="2"/>
</dbReference>
<keyword evidence="10" id="KW-0106">Calcium</keyword>
<feature type="disulfide bond" evidence="24">
    <location>
        <begin position="192"/>
        <end position="213"/>
    </location>
</feature>
<dbReference type="OrthoDB" id="5860362at2759"/>
<dbReference type="SUPFAM" id="SSF48726">
    <property type="entry name" value="Immunoglobulin"/>
    <property type="match status" value="1"/>
</dbReference>
<feature type="disulfide bond" evidence="23">
    <location>
        <begin position="1538"/>
        <end position="1565"/>
    </location>
</feature>
<dbReference type="Pfam" id="PF00059">
    <property type="entry name" value="Lectin_C"/>
    <property type="match status" value="1"/>
</dbReference>
<dbReference type="GO" id="GO:0010001">
    <property type="term" value="P:glial cell differentiation"/>
    <property type="evidence" value="ECO:0007669"/>
    <property type="project" value="TreeGrafter"/>
</dbReference>
<keyword evidence="15" id="KW-0373">Hyaluronic acid</keyword>
<dbReference type="FunFam" id="3.10.100.10:FF:000003">
    <property type="entry name" value="Versican core protein"/>
    <property type="match status" value="1"/>
</dbReference>
<dbReference type="InterPro" id="IPR003599">
    <property type="entry name" value="Ig_sub"/>
</dbReference>
<evidence type="ECO:0000256" key="21">
    <source>
        <dbReference type="ARBA" id="ARBA00044266"/>
    </source>
</evidence>
<evidence type="ECO:0000256" key="12">
    <source>
        <dbReference type="ARBA" id="ARBA00023157"/>
    </source>
</evidence>
<evidence type="ECO:0000256" key="24">
    <source>
        <dbReference type="PROSITE-ProRule" id="PRU00323"/>
    </source>
</evidence>
<dbReference type="InterPro" id="IPR035976">
    <property type="entry name" value="Sushi/SCR/CCP_sf"/>
</dbReference>
<keyword evidence="14" id="KW-0966">Cell projection</keyword>
<dbReference type="Ensembl" id="ENSSFOT00015047661.1">
    <property type="protein sequence ID" value="ENSSFOP00015046325.1"/>
    <property type="gene ID" value="ENSSFOG00015031558.1"/>
</dbReference>
<dbReference type="InterPro" id="IPR033987">
    <property type="entry name" value="CSPG_CTLD"/>
</dbReference>
<dbReference type="SMART" id="SM00034">
    <property type="entry name" value="CLECT"/>
    <property type="match status" value="1"/>
</dbReference>
<feature type="region of interest" description="Disordered" evidence="25">
    <location>
        <begin position="697"/>
        <end position="719"/>
    </location>
</feature>
<evidence type="ECO:0000256" key="26">
    <source>
        <dbReference type="SAM" id="SignalP"/>
    </source>
</evidence>
<dbReference type="PROSITE" id="PS50923">
    <property type="entry name" value="SUSHI"/>
    <property type="match status" value="1"/>
</dbReference>
<evidence type="ECO:0000256" key="22">
    <source>
        <dbReference type="PROSITE-ProRule" id="PRU00076"/>
    </source>
</evidence>
<evidence type="ECO:0000259" key="30">
    <source>
        <dbReference type="PROSITE" id="PS50923"/>
    </source>
</evidence>
<dbReference type="GO" id="GO:0007417">
    <property type="term" value="P:central nervous system development"/>
    <property type="evidence" value="ECO:0007669"/>
    <property type="project" value="TreeGrafter"/>
</dbReference>
<feature type="region of interest" description="Disordered" evidence="25">
    <location>
        <begin position="813"/>
        <end position="833"/>
    </location>
</feature>
<evidence type="ECO:0000256" key="9">
    <source>
        <dbReference type="ARBA" id="ARBA00022737"/>
    </source>
</evidence>
<dbReference type="InterPro" id="IPR000538">
    <property type="entry name" value="Link_dom"/>
</dbReference>
<feature type="disulfide bond" evidence="22">
    <location>
        <begin position="1328"/>
        <end position="1337"/>
    </location>
</feature>
<dbReference type="Pfam" id="PF00008">
    <property type="entry name" value="EGF"/>
    <property type="match status" value="1"/>
</dbReference>
<dbReference type="PANTHER" id="PTHR22804:SF6">
    <property type="entry name" value="VERSICAN CORE PROTEIN"/>
    <property type="match status" value="1"/>
</dbReference>
<dbReference type="FunFam" id="3.10.100.10:FF:000002">
    <property type="entry name" value="Hyaluronan proteoglycan link protein 1"/>
    <property type="match status" value="1"/>
</dbReference>
<evidence type="ECO:0000256" key="1">
    <source>
        <dbReference type="ARBA" id="ARBA00004504"/>
    </source>
</evidence>
<dbReference type="GO" id="GO:0030246">
    <property type="term" value="F:carbohydrate binding"/>
    <property type="evidence" value="ECO:0007669"/>
    <property type="project" value="UniProtKB-KW"/>
</dbReference>
<feature type="region of interest" description="Disordered" evidence="25">
    <location>
        <begin position="585"/>
        <end position="605"/>
    </location>
</feature>
<dbReference type="InterPro" id="IPR000436">
    <property type="entry name" value="Sushi_SCR_CCP_dom"/>
</dbReference>
<feature type="region of interest" description="Disordered" evidence="25">
    <location>
        <begin position="1153"/>
        <end position="1183"/>
    </location>
</feature>
<keyword evidence="5 22" id="KW-0245">EGF-like domain</keyword>
<dbReference type="PANTHER" id="PTHR22804">
    <property type="entry name" value="AGGRECAN/VERSICAN PROTEOGLYCAN"/>
    <property type="match status" value="1"/>
</dbReference>
<dbReference type="CDD" id="cd03520">
    <property type="entry name" value="Link_domain_CSPGs_modules_2_4"/>
    <property type="match status" value="1"/>
</dbReference>
<dbReference type="FunFam" id="3.10.100.10:FF:000011">
    <property type="entry name" value="Aggrecan core protein"/>
    <property type="match status" value="1"/>
</dbReference>
<keyword evidence="33" id="KW-1185">Reference proteome</keyword>
<feature type="domain" description="Link" evidence="31">
    <location>
        <begin position="146"/>
        <end position="241"/>
    </location>
</feature>
<keyword evidence="3" id="KW-0964">Secreted</keyword>
<dbReference type="InterPro" id="IPR000152">
    <property type="entry name" value="EGF-type_Asp/Asn_hydroxyl_site"/>
</dbReference>
<evidence type="ECO:0000256" key="15">
    <source>
        <dbReference type="ARBA" id="ARBA00023290"/>
    </source>
</evidence>
<dbReference type="Gene3D" id="3.10.100.10">
    <property type="entry name" value="Mannose-Binding Protein A, subunit A"/>
    <property type="match status" value="3"/>
</dbReference>
<dbReference type="GO" id="GO:0005615">
    <property type="term" value="C:extracellular space"/>
    <property type="evidence" value="ECO:0007669"/>
    <property type="project" value="TreeGrafter"/>
</dbReference>
<dbReference type="PRINTS" id="PR01265">
    <property type="entry name" value="LINKMODULE"/>
</dbReference>
<dbReference type="InterPro" id="IPR001304">
    <property type="entry name" value="C-type_lectin-like"/>
</dbReference>
<dbReference type="Pfam" id="PF00084">
    <property type="entry name" value="Sushi"/>
    <property type="match status" value="1"/>
</dbReference>
<evidence type="ECO:0000256" key="19">
    <source>
        <dbReference type="ARBA" id="ARBA00044230"/>
    </source>
</evidence>
<evidence type="ECO:0000259" key="29">
    <source>
        <dbReference type="PROSITE" id="PS50835"/>
    </source>
</evidence>
<comment type="subcellular location">
    <subcellularLocation>
        <location evidence="1">Cell projection</location>
        <location evidence="1">Cilium</location>
        <location evidence="1">Photoreceptor outer segment</location>
    </subcellularLocation>
    <subcellularLocation>
        <location evidence="2">Secreted</location>
        <location evidence="2">Extracellular space</location>
        <location evidence="2">Extracellular matrix</location>
        <location evidence="2">Interphotoreceptor matrix</location>
    </subcellularLocation>
</comment>
<name>A0A8C9VD94_SCLFO</name>
<dbReference type="PROSITE" id="PS00615">
    <property type="entry name" value="C_TYPE_LECTIN_1"/>
    <property type="match status" value="1"/>
</dbReference>
<evidence type="ECO:0000256" key="23">
    <source>
        <dbReference type="PROSITE-ProRule" id="PRU00302"/>
    </source>
</evidence>
<feature type="region of interest" description="Disordered" evidence="25">
    <location>
        <begin position="1039"/>
        <end position="1061"/>
    </location>
</feature>
<dbReference type="SUPFAM" id="SSF57196">
    <property type="entry name" value="EGF/Laminin"/>
    <property type="match status" value="1"/>
</dbReference>
<dbReference type="PROSITE" id="PS01186">
    <property type="entry name" value="EGF_2"/>
    <property type="match status" value="1"/>
</dbReference>
<dbReference type="PROSITE" id="PS50963">
    <property type="entry name" value="LINK_2"/>
    <property type="match status" value="2"/>
</dbReference>
<comment type="caution">
    <text evidence="22">Lacks conserved residue(s) required for the propagation of feature annotation.</text>
</comment>
<dbReference type="Proteomes" id="UP000694397">
    <property type="component" value="Chromosome 17"/>
</dbReference>
<keyword evidence="12 22" id="KW-1015">Disulfide bond</keyword>
<dbReference type="PROSITE" id="PS00010">
    <property type="entry name" value="ASX_HYDROXYL"/>
    <property type="match status" value="1"/>
</dbReference>
<dbReference type="CDD" id="cd00033">
    <property type="entry name" value="CCP"/>
    <property type="match status" value="1"/>
</dbReference>
<dbReference type="InterPro" id="IPR013106">
    <property type="entry name" value="Ig_V-set"/>
</dbReference>
<keyword evidence="9" id="KW-0677">Repeat</keyword>
<dbReference type="CDD" id="cd03588">
    <property type="entry name" value="CLECT_CSPGs"/>
    <property type="match status" value="1"/>
</dbReference>
<evidence type="ECO:0000259" key="31">
    <source>
        <dbReference type="PROSITE" id="PS50963"/>
    </source>
</evidence>
<dbReference type="SUPFAM" id="SSF57535">
    <property type="entry name" value="Complement control module/SCR domain"/>
    <property type="match status" value="1"/>
</dbReference>
<dbReference type="GO" id="GO:0002052">
    <property type="term" value="P:positive regulation of neuroblast proliferation"/>
    <property type="evidence" value="ECO:0007669"/>
    <property type="project" value="TreeGrafter"/>
</dbReference>
<feature type="domain" description="EGF-like" evidence="27">
    <location>
        <begin position="1340"/>
        <end position="1376"/>
    </location>
</feature>
<dbReference type="GO" id="GO:0005540">
    <property type="term" value="F:hyaluronic acid binding"/>
    <property type="evidence" value="ECO:0007669"/>
    <property type="project" value="UniProtKB-KW"/>
</dbReference>
<sequence>MLFNIKHILCWLCFLFQSADGLGTLLGTKPVRGSLSGRVVLPCSFSAISTSTPAMNSSTSTDRLRIKWTRVEGEVENTVLVAQNGAIKIGPLYRNRVSIPSHPEDIGDASLTVVKLRASDAGLYRCDVMYGIDDTQDAVSLDVSGVVFHYRAENNRYTLSYDQAVKTCLSVGASIATFAQLKSAYEDGFDQCDAGWIADQTVRYPITRPRAGCYADKRGKPGIRTYGLRNPKETYDVYCYVDKLEGDHLNIISVKMTLEEAKEECKRRGSSLASPGQLHAAWRQGLDRCDYGWLSDGSARYPVSIPKAQCGGGLLGVRTMYRYSDQTGFPSPSLKLGAYCVKAKSLEVTEAMITETEESSSGYPVPEGLDVESHPPDVSLRPMTSVDDLGLTTSSSVLHSLPTAELSTVGIEVTKEVIETSPETSVGPSGVSVVTEDKEKTEVLTVRDEKEPTSTEAKSLEVTEAMITETEESSSGYPIPERLDVESHPPDVSLRPMTSVDDLGLTTSSSVLHILPTTKLSTVGIDVTKEVIETSTETSVGPSGVSFVTEDKEKIEVTPVRDEEEPTMTEAKSLEVTEAMITETEESSSGYPVPEGLGVESHPPNVTLRPMTSKDVLGLTTSSSVLHSLPTTKLSSVDTEVTKEVIETSTETSVGPSGVSVVTEDKEKIEVTPVRDEEEPTMTEAKSLEVTEAMITETEESSSGYPIPERLDVESHPPDVSLRPMTSVDDLGLTTSSSVLHSLPTTKLSSVDTEVTKEVIETSTETSVGPSGVSVVTEDKEKIEVTPVRDEEEPTMTEAKSLEVTEAMITETEESSSGYPVPEGLGVESHPPNVTLRPMTSKDVLGLTTSSSVLHSLPTTKLSSVDTEVTKDVIETSTETSVGPSGISVVTEDKEKTEVLTVRDEKEPTSTEAKSLEVTEAMITETEESSSGYPVPEGLDAQSHSPDVSLRPMTSVDDLGLTTSSSVLHILPTTKLSTVGIDVTKEVIETIPETSVAPSGVSVVTEDKEKIEVTPVRDEEEPTMTEAKSLEVTEAMITETEESSSGYPIPERLDVESHPPDVSLRPMTSVDDLGLTTSSSVLHSLPTTKLSSVDTEVTKEVIETSTETSVAPSGVSVVTEDKEKIEVTPVRDEEEPTMTEAKSLEVTEAMITETEESSSGYPIPEGLDAQSHPPDVSLKPMTSKDDLGLTTSSSVLHSLPTAELSTVGIEVTKEVIETSPETSVGPSGVSVVTEDKEKTEVLTVRDEEEPTMTEAKSLEVTEAMITETEESSSGYPVPEGLGVESHPPDVTLRPMTSKDVLGVHSCIENICLNSGTCYKRGNIQMCSCPPGYSGMQCEIDIDECHSNPCRNGATCVDGVNSFTCVCLPSYTGALCELDTEICDYGWHKFQGHCYKYFTHRRAWDTAERECRLQGAHLTSILSHEEQLFVNRLGQDYQWIGLNDKMFENDFRWTDGRPMQYENWRPNQPDSFFTSGEDCVVMIWHEDGQWNDVPCNYHLTFTCKKGTVACSQPPVVQNARTFGTTRPRYEINSLVRYQCKHGFIQRHLPTIRCRGDGQWDRPRISCMTPSAYQRAYALRYQYNVISGNIWRHPTEHLRHHHRWIKREVRARR</sequence>
<feature type="domain" description="Sushi" evidence="30">
    <location>
        <begin position="1507"/>
        <end position="1567"/>
    </location>
</feature>
<evidence type="ECO:0000256" key="2">
    <source>
        <dbReference type="ARBA" id="ARBA00004593"/>
    </source>
</evidence>
<dbReference type="InterPro" id="IPR036179">
    <property type="entry name" value="Ig-like_dom_sf"/>
</dbReference>
<dbReference type="InterPro" id="IPR000742">
    <property type="entry name" value="EGF"/>
</dbReference>
<dbReference type="SUPFAM" id="SSF56436">
    <property type="entry name" value="C-type lectin-like"/>
    <property type="match status" value="3"/>
</dbReference>
<evidence type="ECO:0000256" key="10">
    <source>
        <dbReference type="ARBA" id="ARBA00022837"/>
    </source>
</evidence>
<evidence type="ECO:0000256" key="14">
    <source>
        <dbReference type="ARBA" id="ARBA00023273"/>
    </source>
</evidence>
<evidence type="ECO:0000256" key="5">
    <source>
        <dbReference type="ARBA" id="ARBA00022536"/>
    </source>
</evidence>
<comment type="function">
    <text evidence="17">May play a role in intercellular signaling and in connecting cells with the extracellular matrix. May take part in the regulation of cell motility, growth and differentiation. Binds hyaluronic acid.</text>
</comment>
<evidence type="ECO:0000256" key="8">
    <source>
        <dbReference type="ARBA" id="ARBA00022734"/>
    </source>
</evidence>
<dbReference type="FunFam" id="2.10.25.10:FF:000012">
    <property type="entry name" value="Delta-like protein"/>
    <property type="match status" value="1"/>
</dbReference>
<feature type="disulfide bond" evidence="23">
    <location>
        <begin position="1509"/>
        <end position="1552"/>
    </location>
</feature>
<feature type="domain" description="Link" evidence="31">
    <location>
        <begin position="245"/>
        <end position="342"/>
    </location>
</feature>
<dbReference type="GO" id="GO:0005509">
    <property type="term" value="F:calcium ion binding"/>
    <property type="evidence" value="ECO:0007669"/>
    <property type="project" value="InterPro"/>
</dbReference>
<dbReference type="GO" id="GO:0072534">
    <property type="term" value="C:perineuronal net"/>
    <property type="evidence" value="ECO:0007669"/>
    <property type="project" value="TreeGrafter"/>
</dbReference>
<dbReference type="Pfam" id="PF07686">
    <property type="entry name" value="V-set"/>
    <property type="match status" value="1"/>
</dbReference>
<dbReference type="GO" id="GO:0001501">
    <property type="term" value="P:skeletal system development"/>
    <property type="evidence" value="ECO:0007669"/>
    <property type="project" value="TreeGrafter"/>
</dbReference>
<reference evidence="32" key="3">
    <citation type="submission" date="2025-09" db="UniProtKB">
        <authorList>
            <consortium name="Ensembl"/>
        </authorList>
    </citation>
    <scope>IDENTIFICATION</scope>
</reference>
<dbReference type="SMART" id="SM00409">
    <property type="entry name" value="IG"/>
    <property type="match status" value="1"/>
</dbReference>
<feature type="region of interest" description="Disordered" evidence="25">
    <location>
        <begin position="468"/>
        <end position="491"/>
    </location>
</feature>
<evidence type="ECO:0000256" key="25">
    <source>
        <dbReference type="SAM" id="MobiDB-lite"/>
    </source>
</evidence>
<feature type="disulfide bond" evidence="24">
    <location>
        <begin position="289"/>
        <end position="310"/>
    </location>
</feature>
<accession>A0A8C9VD94</accession>
<dbReference type="GO" id="GO:0045202">
    <property type="term" value="C:synapse"/>
    <property type="evidence" value="ECO:0007669"/>
    <property type="project" value="TreeGrafter"/>
</dbReference>
<dbReference type="Pfam" id="PF00193">
    <property type="entry name" value="Xlink"/>
    <property type="match status" value="2"/>
</dbReference>
<keyword evidence="16" id="KW-0393">Immunoglobulin domain</keyword>
<dbReference type="PROSITE" id="PS50041">
    <property type="entry name" value="C_TYPE_LECTIN_2"/>
    <property type="match status" value="1"/>
</dbReference>
<dbReference type="InterPro" id="IPR016187">
    <property type="entry name" value="CTDL_fold"/>
</dbReference>
<organism evidence="32 33">
    <name type="scientific">Scleropages formosus</name>
    <name type="common">Asian bonytongue</name>
    <name type="synonym">Osteoglossum formosum</name>
    <dbReference type="NCBI Taxonomy" id="113540"/>
    <lineage>
        <taxon>Eukaryota</taxon>
        <taxon>Metazoa</taxon>
        <taxon>Chordata</taxon>
        <taxon>Craniata</taxon>
        <taxon>Vertebrata</taxon>
        <taxon>Euteleostomi</taxon>
        <taxon>Actinopterygii</taxon>
        <taxon>Neopterygii</taxon>
        <taxon>Teleostei</taxon>
        <taxon>Osteoglossocephala</taxon>
        <taxon>Osteoglossomorpha</taxon>
        <taxon>Osteoglossiformes</taxon>
        <taxon>Osteoglossidae</taxon>
        <taxon>Scleropages</taxon>
    </lineage>
</organism>
<evidence type="ECO:0000313" key="32">
    <source>
        <dbReference type="Ensembl" id="ENSSFOP00015046325.1"/>
    </source>
</evidence>
<evidence type="ECO:0000256" key="18">
    <source>
        <dbReference type="ARBA" id="ARBA00044099"/>
    </source>
</evidence>
<dbReference type="PROSITE" id="PS50026">
    <property type="entry name" value="EGF_3"/>
    <property type="match status" value="2"/>
</dbReference>
<dbReference type="SMART" id="SM00032">
    <property type="entry name" value="CCP"/>
    <property type="match status" value="1"/>
</dbReference>
<feature type="domain" description="C-type lectin" evidence="28">
    <location>
        <begin position="1389"/>
        <end position="1503"/>
    </location>
</feature>
<dbReference type="PROSITE" id="PS00022">
    <property type="entry name" value="EGF_1"/>
    <property type="match status" value="2"/>
</dbReference>
<dbReference type="InterPro" id="IPR013783">
    <property type="entry name" value="Ig-like_fold"/>
</dbReference>
<evidence type="ECO:0000256" key="11">
    <source>
        <dbReference type="ARBA" id="ARBA00022974"/>
    </source>
</evidence>